<keyword evidence="2 5" id="KW-0808">Transferase</keyword>
<proteinExistence type="predicted"/>
<dbReference type="SUPFAM" id="SSF46785">
    <property type="entry name" value="Winged helix' DNA-binding domain"/>
    <property type="match status" value="1"/>
</dbReference>
<reference evidence="5 6" key="1">
    <citation type="submission" date="2015-06" db="EMBL/GenBank/DDBJ databases">
        <title>Survival trade-offs in plant roots during colonization by closely related pathogenic and mutualistic fungi.</title>
        <authorList>
            <person name="Hacquard S."/>
            <person name="Kracher B."/>
            <person name="Hiruma K."/>
            <person name="Weinman A."/>
            <person name="Muench P."/>
            <person name="Garrido Oter R."/>
            <person name="Ver Loren van Themaat E."/>
            <person name="Dallerey J.-F."/>
            <person name="Damm U."/>
            <person name="Henrissat B."/>
            <person name="Lespinet O."/>
            <person name="Thon M."/>
            <person name="Kemen E."/>
            <person name="McHardy A.C."/>
            <person name="Schulze-Lefert P."/>
            <person name="O'Connell R.J."/>
        </authorList>
    </citation>
    <scope>NUCLEOTIDE SEQUENCE [LARGE SCALE GENOMIC DNA]</scope>
    <source>
        <strain evidence="5 6">MAFF 238704</strain>
    </source>
</reference>
<dbReference type="SUPFAM" id="SSF53335">
    <property type="entry name" value="S-adenosyl-L-methionine-dependent methyltransferases"/>
    <property type="match status" value="1"/>
</dbReference>
<dbReference type="Pfam" id="PF00891">
    <property type="entry name" value="Methyltransf_2"/>
    <property type="match status" value="1"/>
</dbReference>
<dbReference type="Gene3D" id="3.40.50.150">
    <property type="entry name" value="Vaccinia Virus protein VP39"/>
    <property type="match status" value="1"/>
</dbReference>
<dbReference type="InterPro" id="IPR036390">
    <property type="entry name" value="WH_DNA-bd_sf"/>
</dbReference>
<evidence type="ECO:0000313" key="6">
    <source>
        <dbReference type="Proteomes" id="UP000076584"/>
    </source>
</evidence>
<dbReference type="Proteomes" id="UP000076584">
    <property type="component" value="Unassembled WGS sequence"/>
</dbReference>
<dbReference type="EMBL" id="LFIW01002263">
    <property type="protein sequence ID" value="KZL77280.1"/>
    <property type="molecule type" value="Genomic_DNA"/>
</dbReference>
<dbReference type="InterPro" id="IPR016461">
    <property type="entry name" value="COMT-like"/>
</dbReference>
<dbReference type="AlphaFoldDB" id="A0A166Y5F7"/>
<keyword evidence="3" id="KW-0949">S-adenosyl-L-methionine</keyword>
<dbReference type="STRING" id="1573173.A0A166Y5F7"/>
<evidence type="ECO:0000256" key="3">
    <source>
        <dbReference type="ARBA" id="ARBA00022691"/>
    </source>
</evidence>
<dbReference type="GO" id="GO:0008171">
    <property type="term" value="F:O-methyltransferase activity"/>
    <property type="evidence" value="ECO:0007669"/>
    <property type="project" value="InterPro"/>
</dbReference>
<accession>A0A166Y5F7</accession>
<dbReference type="InterPro" id="IPR029063">
    <property type="entry name" value="SAM-dependent_MTases_sf"/>
</dbReference>
<feature type="domain" description="O-methyltransferase C-terminal" evidence="4">
    <location>
        <begin position="186"/>
        <end position="395"/>
    </location>
</feature>
<comment type="caution">
    <text evidence="5">The sequence shown here is derived from an EMBL/GenBank/DDBJ whole genome shotgun (WGS) entry which is preliminary data.</text>
</comment>
<dbReference type="PROSITE" id="PS51683">
    <property type="entry name" value="SAM_OMT_II"/>
    <property type="match status" value="1"/>
</dbReference>
<organism evidence="5 6">
    <name type="scientific">Colletotrichum incanum</name>
    <name type="common">Soybean anthracnose fungus</name>
    <dbReference type="NCBI Taxonomy" id="1573173"/>
    <lineage>
        <taxon>Eukaryota</taxon>
        <taxon>Fungi</taxon>
        <taxon>Dikarya</taxon>
        <taxon>Ascomycota</taxon>
        <taxon>Pezizomycotina</taxon>
        <taxon>Sordariomycetes</taxon>
        <taxon>Hypocreomycetidae</taxon>
        <taxon>Glomerellales</taxon>
        <taxon>Glomerellaceae</taxon>
        <taxon>Colletotrichum</taxon>
        <taxon>Colletotrichum spaethianum species complex</taxon>
    </lineage>
</organism>
<dbReference type="InterPro" id="IPR036388">
    <property type="entry name" value="WH-like_DNA-bd_sf"/>
</dbReference>
<evidence type="ECO:0000256" key="1">
    <source>
        <dbReference type="ARBA" id="ARBA00022603"/>
    </source>
</evidence>
<protein>
    <submittedName>
        <fullName evidence="5">Sterigmatocystin 8-o-methyltransferase</fullName>
    </submittedName>
</protein>
<dbReference type="PANTHER" id="PTHR43712">
    <property type="entry name" value="PUTATIVE (AFU_ORTHOLOGUE AFUA_4G14580)-RELATED"/>
    <property type="match status" value="1"/>
</dbReference>
<gene>
    <name evidence="5" type="ORF">CI238_12845</name>
</gene>
<dbReference type="PANTHER" id="PTHR43712:SF12">
    <property type="entry name" value="STERIGMATOCYSTIN 8-O-METHYLTRANSFERASE"/>
    <property type="match status" value="1"/>
</dbReference>
<dbReference type="InterPro" id="IPR001077">
    <property type="entry name" value="COMT_C"/>
</dbReference>
<keyword evidence="1 5" id="KW-0489">Methyltransferase</keyword>
<sequence>MAIAKSTPRIVELATKISKSVADLQAVLDAKGVPTPSFDENAPPKLPKEAGDAQDAILDATAELHDLLLEPTTLVLKNSANNSMGSLAFMCRFDIPNMVPLGGKISYADIAQKTGFAEFVVSRLMRDVVCMRIFREIESGVIEHTKTSKALRAPWFLAWLRAGAEEGWATMLGIVDALQKWPNAEEADQTAFNIMHNTTGSYFENVANDPEKAARFGAGMATQWEFPGYQLEYLLDGYDWAGLGPVKVIDVGGFRGRISIALAERFPNLNMLVQDMGMNEEEAHAAVPTELKSRVNFMTHDVFQTQTVSADVYFIRQVLHDWPDKYGVKLLRSQIPMLKKGSKILLNESLLPESPGSSLPLWKERDLRTMDIGLLATMNGRERTLEEWKSMISQADPRFVLKDVVQPKGSMLAMMEIVWNP</sequence>
<dbReference type="GO" id="GO:0032259">
    <property type="term" value="P:methylation"/>
    <property type="evidence" value="ECO:0007669"/>
    <property type="project" value="UniProtKB-KW"/>
</dbReference>
<dbReference type="Gene3D" id="1.10.10.10">
    <property type="entry name" value="Winged helix-like DNA-binding domain superfamily/Winged helix DNA-binding domain"/>
    <property type="match status" value="1"/>
</dbReference>
<evidence type="ECO:0000313" key="5">
    <source>
        <dbReference type="EMBL" id="KZL77280.1"/>
    </source>
</evidence>
<keyword evidence="6" id="KW-1185">Reference proteome</keyword>
<evidence type="ECO:0000259" key="4">
    <source>
        <dbReference type="Pfam" id="PF00891"/>
    </source>
</evidence>
<name>A0A166Y5F7_COLIC</name>
<evidence type="ECO:0000256" key="2">
    <source>
        <dbReference type="ARBA" id="ARBA00022679"/>
    </source>
</evidence>